<gene>
    <name evidence="1" type="ORF">clas117</name>
</gene>
<sequence length="133" mass="15352">MIVITNKLDCKTAVENLIADQFDTLECAICINEISNNNKGVVYVTCGGIADLERTMCQMCDKRFEKQDPYKRNIEYRFEYPFVNDAHAAVFLEKSKNFVLNDGNEEKVKNFTHAIHNTRTGVQDIELNLRLRI</sequence>
<protein>
    <submittedName>
        <fullName evidence="1">Clas117</fullName>
    </submittedName>
</protein>
<dbReference type="EMBL" id="KR091910">
    <property type="protein sequence ID" value="AKS25460.1"/>
    <property type="molecule type" value="Genomic_DNA"/>
</dbReference>
<dbReference type="OrthoDB" id="16663at10239"/>
<keyword evidence="2" id="KW-1185">Reference proteome</keyword>
<accession>A0A0K0WSB7</accession>
<organism evidence="1 2">
    <name type="scientific">Clostera anastomosis granulovirus B</name>
    <dbReference type="NCBI Taxonomy" id="1986290"/>
    <lineage>
        <taxon>Viruses</taxon>
        <taxon>Viruses incertae sedis</taxon>
        <taxon>Naldaviricetes</taxon>
        <taxon>Lefavirales</taxon>
        <taxon>Baculoviridae</taxon>
        <taxon>Betabaculovirus</taxon>
        <taxon>Betabaculovirus alterclanastomosis</taxon>
    </lineage>
</organism>
<dbReference type="InterPro" id="IPR008573">
    <property type="entry name" value="Baculovirus_U-box/Ring-like"/>
</dbReference>
<name>A0A0K0WSB7_9BBAC</name>
<evidence type="ECO:0000313" key="1">
    <source>
        <dbReference type="EMBL" id="AKS25460.1"/>
    </source>
</evidence>
<dbReference type="Proteomes" id="UP000232791">
    <property type="component" value="Segment"/>
</dbReference>
<dbReference type="Pfam" id="PF05883">
    <property type="entry name" value="Baculo_RING"/>
    <property type="match status" value="1"/>
</dbReference>
<reference evidence="1 2" key="1">
    <citation type="journal article" date="2015" name="PLoS ONE">
        <title>The Complete Genome of a New Betabaculovirus from Clostera anastomosis.</title>
        <authorList>
            <person name="Yin F."/>
            <person name="Zhu Z."/>
            <person name="Liu X."/>
            <person name="Hou D."/>
            <person name="Wang J."/>
            <person name="Zhang L."/>
            <person name="Wang M."/>
            <person name="Kou Z."/>
            <person name="Wang H."/>
            <person name="Deng F."/>
            <person name="Hu Z."/>
        </authorList>
    </citation>
    <scope>NUCLEOTIDE SEQUENCE [LARGE SCALE GENOMIC DNA]</scope>
    <source>
        <strain evidence="1 2">ClasGV-B</strain>
    </source>
</reference>
<proteinExistence type="predicted"/>
<evidence type="ECO:0000313" key="2">
    <source>
        <dbReference type="Proteomes" id="UP000232791"/>
    </source>
</evidence>